<reference evidence="3 4" key="1">
    <citation type="journal article" date="2009" name="Nature">
        <title>Evolution of pathogenicity and sexual reproduction in eight Candida genomes.</title>
        <authorList>
            <person name="Butler G."/>
            <person name="Rasmussen M.D."/>
            <person name="Lin M.F."/>
            <person name="Santos M.A."/>
            <person name="Sakthikumar S."/>
            <person name="Munro C.A."/>
            <person name="Rheinbay E."/>
            <person name="Grabherr M."/>
            <person name="Forche A."/>
            <person name="Reedy J.L."/>
            <person name="Agrafioti I."/>
            <person name="Arnaud M.B."/>
            <person name="Bates S."/>
            <person name="Brown A.J."/>
            <person name="Brunke S."/>
            <person name="Costanzo M.C."/>
            <person name="Fitzpatrick D.A."/>
            <person name="de Groot P.W."/>
            <person name="Harris D."/>
            <person name="Hoyer L.L."/>
            <person name="Hube B."/>
            <person name="Klis F.M."/>
            <person name="Kodira C."/>
            <person name="Lennard N."/>
            <person name="Logue M.E."/>
            <person name="Martin R."/>
            <person name="Neiman A.M."/>
            <person name="Nikolaou E."/>
            <person name="Quail M.A."/>
            <person name="Quinn J."/>
            <person name="Santos M.C."/>
            <person name="Schmitzberger F.F."/>
            <person name="Sherlock G."/>
            <person name="Shah P."/>
            <person name="Silverstein K.A."/>
            <person name="Skrzypek M.S."/>
            <person name="Soll D."/>
            <person name="Staggs R."/>
            <person name="Stansfield I."/>
            <person name="Stumpf M.P."/>
            <person name="Sudbery P.E."/>
            <person name="Srikantha T."/>
            <person name="Zeng Q."/>
            <person name="Berman J."/>
            <person name="Berriman M."/>
            <person name="Heitman J."/>
            <person name="Gow N.A."/>
            <person name="Lorenz M.C."/>
            <person name="Birren B.W."/>
            <person name="Kellis M."/>
            <person name="Cuomo C.A."/>
        </authorList>
    </citation>
    <scope>NUCLEOTIDE SEQUENCE [LARGE SCALE GENOMIC DNA]</scope>
    <source>
        <strain evidence="4">ATCC MYA-3404 / T1</strain>
    </source>
</reference>
<feature type="region of interest" description="Disordered" evidence="2">
    <location>
        <begin position="59"/>
        <end position="82"/>
    </location>
</feature>
<evidence type="ECO:0000256" key="2">
    <source>
        <dbReference type="SAM" id="MobiDB-lite"/>
    </source>
</evidence>
<proteinExistence type="predicted"/>
<dbReference type="VEuPathDB" id="FungiDB:CTRG_03442"/>
<dbReference type="GeneID" id="8302037"/>
<keyword evidence="1" id="KW-0175">Coiled coil</keyword>
<organism evidence="3 4">
    <name type="scientific">Candida tropicalis (strain ATCC MYA-3404 / T1)</name>
    <name type="common">Yeast</name>
    <dbReference type="NCBI Taxonomy" id="294747"/>
    <lineage>
        <taxon>Eukaryota</taxon>
        <taxon>Fungi</taxon>
        <taxon>Dikarya</taxon>
        <taxon>Ascomycota</taxon>
        <taxon>Saccharomycotina</taxon>
        <taxon>Pichiomycetes</taxon>
        <taxon>Debaryomycetaceae</taxon>
        <taxon>Candida/Lodderomyces clade</taxon>
        <taxon>Candida</taxon>
    </lineage>
</organism>
<dbReference type="AlphaFoldDB" id="C5MBK0"/>
<dbReference type="HOGENOM" id="CLU_606901_0_0_1"/>
<evidence type="ECO:0000313" key="3">
    <source>
        <dbReference type="EMBL" id="EER33017.1"/>
    </source>
</evidence>
<evidence type="ECO:0000313" key="4">
    <source>
        <dbReference type="Proteomes" id="UP000002037"/>
    </source>
</evidence>
<feature type="coiled-coil region" evidence="1">
    <location>
        <begin position="218"/>
        <end position="252"/>
    </location>
</feature>
<gene>
    <name evidence="3" type="ORF">CTRG_03442</name>
</gene>
<name>C5MBK0_CANTT</name>
<dbReference type="OrthoDB" id="4024803at2759"/>
<dbReference type="Proteomes" id="UP000002037">
    <property type="component" value="Unassembled WGS sequence"/>
</dbReference>
<evidence type="ECO:0000256" key="1">
    <source>
        <dbReference type="SAM" id="Coils"/>
    </source>
</evidence>
<keyword evidence="4" id="KW-1185">Reference proteome</keyword>
<accession>C5MBK0</accession>
<protein>
    <submittedName>
        <fullName evidence="3">Uncharacterized protein</fullName>
    </submittedName>
</protein>
<dbReference type="EMBL" id="GG692398">
    <property type="protein sequence ID" value="EER33017.1"/>
    <property type="molecule type" value="Genomic_DNA"/>
</dbReference>
<feature type="coiled-coil region" evidence="1">
    <location>
        <begin position="113"/>
        <end position="147"/>
    </location>
</feature>
<sequence>MQFKDGGIDQRYKERMEQKANFKAANSFGSTIMNSCASNQFKSINAKFKEVSSTLDPNSASISNSFSQKSSSQQQQHQHQQQQWFQSVSELLGINVDTIQSDQDNFDTITELIKDLKNNLTEQQKVNSRLNKENNELKENNKNLEGAIFSLRKWGTERDEEMERMLNTISQCDHDMAIHEQDAISKKNELEKQIYGLKTEIFKFKETEVCLKEEIENLKKLEPELENSKLKIEELNKDIKVLENKNLNLKKIARERELKCEKLGSQLSSTRSKYSNKLRSIGIETGKTIDSLLVELKLVKGINEKLLNNSIPSPEEVNDLQTKSFDELYNYFAKETPQHYVQKVYENRYLSSLLALKQTTDSNEIHHTTIESLLKLICSYFDKFPSLTHEHVVYFRTLVNEFHKRKMLKNADIDFIKKILNTYDQMMEVATDESMLDCVAS</sequence>
<dbReference type="KEGG" id="ctp:CTRG_03442"/>
<dbReference type="RefSeq" id="XP_002549145.1">
    <property type="nucleotide sequence ID" value="XM_002549099.1"/>
</dbReference>